<dbReference type="PANTHER" id="PTHR10858">
    <property type="entry name" value="DEOXYRIBONUCLEASE II"/>
    <property type="match status" value="1"/>
</dbReference>
<feature type="signal peptide" evidence="3">
    <location>
        <begin position="1"/>
        <end position="22"/>
    </location>
</feature>
<keyword evidence="2" id="KW-0378">Hydrolase</keyword>
<evidence type="ECO:0000313" key="4">
    <source>
        <dbReference type="EMBL" id="JAW12502.1"/>
    </source>
</evidence>
<dbReference type="PANTHER" id="PTHR10858:SF23">
    <property type="entry name" value="DEOXYRIBONUCLEASE II"/>
    <property type="match status" value="1"/>
</dbReference>
<dbReference type="GO" id="GO:0006309">
    <property type="term" value="P:apoptotic DNA fragmentation"/>
    <property type="evidence" value="ECO:0007669"/>
    <property type="project" value="TreeGrafter"/>
</dbReference>
<sequence>MNYVNLFTFFCVIIWNINIIRSALQCVDESGKPVDWYVLYKLPEIAHESSLVSNGSAYLYITSETLQDGWIQSDQPIYSEHSLVARTLKNLYETQNEEIWVVYNDQGPLIKGLLYGHTKGVIGADENNGFWLIHSVPHFPSLNHEYSYPQSGHKNGQSMLCISFLKDQIDTLGQILMYYKPLILEKKISAKLSSEYPQLVAAAKGARVRKAPWQLSSTLTSAKGRKFTNFAKAKKI</sequence>
<dbReference type="GO" id="GO:0004531">
    <property type="term" value="F:deoxyribonuclease II activity"/>
    <property type="evidence" value="ECO:0007669"/>
    <property type="project" value="InterPro"/>
</dbReference>
<keyword evidence="3" id="KW-0732">Signal</keyword>
<evidence type="ECO:0000256" key="1">
    <source>
        <dbReference type="ARBA" id="ARBA00007527"/>
    </source>
</evidence>
<feature type="chain" id="PRO_5011968279" evidence="3">
    <location>
        <begin position="23"/>
        <end position="236"/>
    </location>
</feature>
<proteinExistence type="inferred from homology"/>
<dbReference type="EMBL" id="GFTR01003924">
    <property type="protein sequence ID" value="JAW12502.1"/>
    <property type="molecule type" value="Transcribed_RNA"/>
</dbReference>
<dbReference type="AlphaFoldDB" id="A0A224XVG7"/>
<dbReference type="Pfam" id="PF03265">
    <property type="entry name" value="DNase_II"/>
    <property type="match status" value="1"/>
</dbReference>
<name>A0A224XVG7_9HEMI</name>
<reference evidence="4" key="1">
    <citation type="journal article" date="2018" name="PLoS Negl. Trop. Dis.">
        <title>An insight into the salivary gland and fat body transcriptome of Panstrongylus lignarius (Hemiptera: Heteroptera), the main vector of Chagas disease in Peru.</title>
        <authorList>
            <person name="Nevoa J.C."/>
            <person name="Mendes M.T."/>
            <person name="da Silva M.V."/>
            <person name="Soares S.C."/>
            <person name="Oliveira C.J.F."/>
            <person name="Ribeiro J.M.C."/>
        </authorList>
    </citation>
    <scope>NUCLEOTIDE SEQUENCE</scope>
</reference>
<evidence type="ECO:0000256" key="2">
    <source>
        <dbReference type="ARBA" id="ARBA00022801"/>
    </source>
</evidence>
<comment type="similarity">
    <text evidence="1">Belongs to the DNase II family.</text>
</comment>
<protein>
    <submittedName>
        <fullName evidence="4">Putative deoxyribonuclease ii</fullName>
    </submittedName>
</protein>
<dbReference type="CDD" id="cd09120">
    <property type="entry name" value="PLDc_DNaseII_1"/>
    <property type="match status" value="1"/>
</dbReference>
<dbReference type="InterPro" id="IPR004947">
    <property type="entry name" value="DNase_II"/>
</dbReference>
<organism evidence="4">
    <name type="scientific">Panstrongylus lignarius</name>
    <dbReference type="NCBI Taxonomy" id="156445"/>
    <lineage>
        <taxon>Eukaryota</taxon>
        <taxon>Metazoa</taxon>
        <taxon>Ecdysozoa</taxon>
        <taxon>Arthropoda</taxon>
        <taxon>Hexapoda</taxon>
        <taxon>Insecta</taxon>
        <taxon>Pterygota</taxon>
        <taxon>Neoptera</taxon>
        <taxon>Paraneoptera</taxon>
        <taxon>Hemiptera</taxon>
        <taxon>Heteroptera</taxon>
        <taxon>Panheteroptera</taxon>
        <taxon>Cimicomorpha</taxon>
        <taxon>Reduviidae</taxon>
        <taxon>Triatominae</taxon>
        <taxon>Panstrongylus</taxon>
    </lineage>
</organism>
<evidence type="ECO:0000256" key="3">
    <source>
        <dbReference type="SAM" id="SignalP"/>
    </source>
</evidence>
<accession>A0A224XVG7</accession>